<feature type="transmembrane region" description="Helical" evidence="2">
    <location>
        <begin position="104"/>
        <end position="123"/>
    </location>
</feature>
<proteinExistence type="predicted"/>
<evidence type="ECO:0000313" key="4">
    <source>
        <dbReference type="EMBL" id="GCD40814.1"/>
    </source>
</evidence>
<organism evidence="4 5">
    <name type="scientific">Streptomyces paromomycinus</name>
    <name type="common">Streptomyces rimosus subsp. paromomycinus</name>
    <dbReference type="NCBI Taxonomy" id="92743"/>
    <lineage>
        <taxon>Bacteria</taxon>
        <taxon>Bacillati</taxon>
        <taxon>Actinomycetota</taxon>
        <taxon>Actinomycetes</taxon>
        <taxon>Kitasatosporales</taxon>
        <taxon>Streptomycetaceae</taxon>
        <taxon>Streptomyces</taxon>
    </lineage>
</organism>
<feature type="region of interest" description="Disordered" evidence="1">
    <location>
        <begin position="343"/>
        <end position="365"/>
    </location>
</feature>
<feature type="transmembrane region" description="Helical" evidence="2">
    <location>
        <begin position="143"/>
        <end position="170"/>
    </location>
</feature>
<feature type="transmembrane region" description="Helical" evidence="2">
    <location>
        <begin position="39"/>
        <end position="60"/>
    </location>
</feature>
<evidence type="ECO:0000313" key="5">
    <source>
        <dbReference type="Proteomes" id="UP000286746"/>
    </source>
</evidence>
<evidence type="ECO:0000259" key="3">
    <source>
        <dbReference type="Pfam" id="PF20182"/>
    </source>
</evidence>
<feature type="transmembrane region" description="Helical" evidence="2">
    <location>
        <begin position="222"/>
        <end position="245"/>
    </location>
</feature>
<evidence type="ECO:0000256" key="2">
    <source>
        <dbReference type="SAM" id="Phobius"/>
    </source>
</evidence>
<dbReference type="Proteomes" id="UP000286746">
    <property type="component" value="Unassembled WGS sequence"/>
</dbReference>
<protein>
    <recommendedName>
        <fullName evidence="3">DUF6545 domain-containing protein</fullName>
    </recommendedName>
</protein>
<keyword evidence="5" id="KW-1185">Reference proteome</keyword>
<accession>A0A401VUR8</accession>
<feature type="transmembrane region" description="Helical" evidence="2">
    <location>
        <begin position="182"/>
        <end position="202"/>
    </location>
</feature>
<keyword evidence="2" id="KW-1133">Transmembrane helix</keyword>
<name>A0A401VUR8_STREY</name>
<comment type="caution">
    <text evidence="4">The sequence shown here is derived from an EMBL/GenBank/DDBJ whole genome shotgun (WGS) entry which is preliminary data.</text>
</comment>
<gene>
    <name evidence="4" type="ORF">GKJPGBOP_00467</name>
</gene>
<feature type="transmembrane region" description="Helical" evidence="2">
    <location>
        <begin position="72"/>
        <end position="92"/>
    </location>
</feature>
<dbReference type="InterPro" id="IPR046675">
    <property type="entry name" value="DUF6545"/>
</dbReference>
<feature type="transmembrane region" description="Helical" evidence="2">
    <location>
        <begin position="6"/>
        <end position="27"/>
    </location>
</feature>
<sequence length="406" mass="43652">MTGQSIAAWITAALVWTAALYQVRALFRRPGNPARWTVCAALFLAGAAVSSSAPATITYLNLLSDVPNLGMLVLYVLLIAVGASARLMLGYWHSPTEAAGRAAWRWAAVYALLIPVMCVLFALGDAPVERLTDFDTYYATTPLIAACIVLYLLALAAMAASVGVTCWRWATVAGRPWLRRGLRVLTASAATEVAFCAIRLAAVTARWAGEDWDALNTKVAPAFAFAAPLLAAVGVALPACGQNLTRLWDRWHRYRAYRKLHPLWDALRRATPQIVPPARPPWWDIDLRLTRRLAEINDGRLALRSYTDAHVTEAACREGRLRGLEDDELTAVVEAARLKAAAAAKASGTRPAPSPGEAEGERGGADGASELAWLCRIAHAFAHSPVVGRAQQAASIAPSQEGVRAT</sequence>
<keyword evidence="2" id="KW-0812">Transmembrane</keyword>
<dbReference type="RefSeq" id="WP_125051345.1">
    <property type="nucleotide sequence ID" value="NZ_BHZD01000001.1"/>
</dbReference>
<feature type="domain" description="DUF6545" evidence="3">
    <location>
        <begin position="250"/>
        <end position="382"/>
    </location>
</feature>
<evidence type="ECO:0000256" key="1">
    <source>
        <dbReference type="SAM" id="MobiDB-lite"/>
    </source>
</evidence>
<dbReference type="AlphaFoldDB" id="A0A401VUR8"/>
<dbReference type="Pfam" id="PF20182">
    <property type="entry name" value="DUF6545"/>
    <property type="match status" value="1"/>
</dbReference>
<reference evidence="4 5" key="1">
    <citation type="submission" date="2018-11" db="EMBL/GenBank/DDBJ databases">
        <title>Whole genome sequence of Streptomyces paromomycinus NBRC 15454(T).</title>
        <authorList>
            <person name="Komaki H."/>
            <person name="Tamura T."/>
        </authorList>
    </citation>
    <scope>NUCLEOTIDE SEQUENCE [LARGE SCALE GENOMIC DNA]</scope>
    <source>
        <strain evidence="4 5">NBRC 15454</strain>
    </source>
</reference>
<dbReference type="InterPro" id="IPR050039">
    <property type="entry name" value="MAB_1171c-like"/>
</dbReference>
<dbReference type="EMBL" id="BHZD01000001">
    <property type="protein sequence ID" value="GCD40814.1"/>
    <property type="molecule type" value="Genomic_DNA"/>
</dbReference>
<dbReference type="NCBIfam" id="NF042915">
    <property type="entry name" value="MAB_1171c_fam"/>
    <property type="match status" value="1"/>
</dbReference>
<keyword evidence="2" id="KW-0472">Membrane</keyword>